<gene>
    <name evidence="1" type="ORF">SAMN05421786_108209</name>
</gene>
<organism evidence="1 2">
    <name type="scientific">Chryseobacterium ureilyticum</name>
    <dbReference type="NCBI Taxonomy" id="373668"/>
    <lineage>
        <taxon>Bacteria</taxon>
        <taxon>Pseudomonadati</taxon>
        <taxon>Bacteroidota</taxon>
        <taxon>Flavobacteriia</taxon>
        <taxon>Flavobacteriales</taxon>
        <taxon>Weeksellaceae</taxon>
        <taxon>Chryseobacterium group</taxon>
        <taxon>Chryseobacterium</taxon>
    </lineage>
</organism>
<dbReference type="AlphaFoldDB" id="A0A1N7QBE1"/>
<sequence>MFKNQMPNGCSYSDLFIYTNPENISTKKVLSEKDILAKKLPFKKQWLKITLTELLTPFQNKTPELTRVCFIIYKWD</sequence>
<dbReference type="Proteomes" id="UP000186744">
    <property type="component" value="Unassembled WGS sequence"/>
</dbReference>
<evidence type="ECO:0000313" key="1">
    <source>
        <dbReference type="EMBL" id="SIT20171.1"/>
    </source>
</evidence>
<dbReference type="EMBL" id="FTOL01000008">
    <property type="protein sequence ID" value="SIT20171.1"/>
    <property type="molecule type" value="Genomic_DNA"/>
</dbReference>
<reference evidence="2" key="1">
    <citation type="submission" date="2017-01" db="EMBL/GenBank/DDBJ databases">
        <authorList>
            <person name="Varghese N."/>
            <person name="Submissions S."/>
        </authorList>
    </citation>
    <scope>NUCLEOTIDE SEQUENCE [LARGE SCALE GENOMIC DNA]</scope>
    <source>
        <strain evidence="2">DSM 18017</strain>
    </source>
</reference>
<accession>A0A1N7QBE1</accession>
<proteinExistence type="predicted"/>
<keyword evidence="2" id="KW-1185">Reference proteome</keyword>
<dbReference type="RefSeq" id="WP_076553455.1">
    <property type="nucleotide sequence ID" value="NZ_FTOL01000008.1"/>
</dbReference>
<evidence type="ECO:0000313" key="2">
    <source>
        <dbReference type="Proteomes" id="UP000186744"/>
    </source>
</evidence>
<protein>
    <submittedName>
        <fullName evidence="1">Uncharacterized protein</fullName>
    </submittedName>
</protein>
<name>A0A1N7QBE1_9FLAO</name>